<feature type="transmembrane region" description="Helical" evidence="10">
    <location>
        <begin position="156"/>
        <end position="181"/>
    </location>
</feature>
<feature type="domain" description="ABC transporter" evidence="11">
    <location>
        <begin position="490"/>
        <end position="747"/>
    </location>
</feature>
<dbReference type="FunFam" id="1.20.1560.10:FF:000010">
    <property type="entry name" value="Multidrug resistance-associated ABC transporter"/>
    <property type="match status" value="1"/>
</dbReference>
<dbReference type="Gene3D" id="3.40.50.300">
    <property type="entry name" value="P-loop containing nucleotide triphosphate hydrolases"/>
    <property type="match status" value="2"/>
</dbReference>
<dbReference type="InterPro" id="IPR027417">
    <property type="entry name" value="P-loop_NTPase"/>
</dbReference>
<dbReference type="PANTHER" id="PTHR24223:SF443">
    <property type="entry name" value="MULTIDRUG-RESISTANCE LIKE PROTEIN 1, ISOFORM I"/>
    <property type="match status" value="1"/>
</dbReference>
<dbReference type="Proteomes" id="UP001224775">
    <property type="component" value="Unassembled WGS sequence"/>
</dbReference>
<dbReference type="Pfam" id="PF00005">
    <property type="entry name" value="ABC_tran"/>
    <property type="match status" value="1"/>
</dbReference>
<keyword evidence="4" id="KW-0677">Repeat</keyword>
<dbReference type="GO" id="GO:0005524">
    <property type="term" value="F:ATP binding"/>
    <property type="evidence" value="ECO:0007669"/>
    <property type="project" value="UniProtKB-KW"/>
</dbReference>
<evidence type="ECO:0000256" key="8">
    <source>
        <dbReference type="ARBA" id="ARBA00023136"/>
    </source>
</evidence>
<keyword evidence="14" id="KW-1185">Reference proteome</keyword>
<dbReference type="GO" id="GO:0005774">
    <property type="term" value="C:vacuolar membrane"/>
    <property type="evidence" value="ECO:0007669"/>
    <property type="project" value="UniProtKB-SubCell"/>
</dbReference>
<evidence type="ECO:0000256" key="5">
    <source>
        <dbReference type="ARBA" id="ARBA00022741"/>
    </source>
</evidence>
<dbReference type="Pfam" id="PF00664">
    <property type="entry name" value="ABC_membrane"/>
    <property type="match status" value="1"/>
</dbReference>
<evidence type="ECO:0000256" key="9">
    <source>
        <dbReference type="SAM" id="MobiDB-lite"/>
    </source>
</evidence>
<comment type="caution">
    <text evidence="13">The sequence shown here is derived from an EMBL/GenBank/DDBJ whole genome shotgun (WGS) entry which is preliminary data.</text>
</comment>
<dbReference type="EMBL" id="JATAAI010000038">
    <property type="protein sequence ID" value="KAK1734476.1"/>
    <property type="molecule type" value="Genomic_DNA"/>
</dbReference>
<keyword evidence="8 10" id="KW-0472">Membrane</keyword>
<feature type="transmembrane region" description="Helical" evidence="10">
    <location>
        <begin position="201"/>
        <end position="227"/>
    </location>
</feature>
<keyword evidence="3 10" id="KW-0812">Transmembrane</keyword>
<feature type="region of interest" description="Disordered" evidence="9">
    <location>
        <begin position="103"/>
        <end position="138"/>
    </location>
</feature>
<evidence type="ECO:0000259" key="12">
    <source>
        <dbReference type="PROSITE" id="PS50929"/>
    </source>
</evidence>
<gene>
    <name evidence="13" type="ORF">QTG54_014724</name>
</gene>
<dbReference type="InterPro" id="IPR003439">
    <property type="entry name" value="ABC_transporter-like_ATP-bd"/>
</dbReference>
<reference evidence="13" key="1">
    <citation type="submission" date="2023-06" db="EMBL/GenBank/DDBJ databases">
        <title>Survivors Of The Sea: Transcriptome response of Skeletonema marinoi to long-term dormancy.</title>
        <authorList>
            <person name="Pinder M.I.M."/>
            <person name="Kourtchenko O."/>
            <person name="Robertson E.K."/>
            <person name="Larsson T."/>
            <person name="Maumus F."/>
            <person name="Osuna-Cruz C.M."/>
            <person name="Vancaester E."/>
            <person name="Stenow R."/>
            <person name="Vandepoele K."/>
            <person name="Ploug H."/>
            <person name="Bruchert V."/>
            <person name="Godhe A."/>
            <person name="Topel M."/>
        </authorList>
    </citation>
    <scope>NUCLEOTIDE SEQUENCE</scope>
    <source>
        <strain evidence="13">R05AC</strain>
    </source>
</reference>
<proteinExistence type="predicted"/>
<dbReference type="InterPro" id="IPR050173">
    <property type="entry name" value="ABC_transporter_C-like"/>
</dbReference>
<dbReference type="SMART" id="SM00382">
    <property type="entry name" value="AAA"/>
    <property type="match status" value="1"/>
</dbReference>
<dbReference type="FunFam" id="3.40.50.300:FF:000565">
    <property type="entry name" value="ABC bile acid transporter"/>
    <property type="match status" value="1"/>
</dbReference>
<dbReference type="InterPro" id="IPR003593">
    <property type="entry name" value="AAA+_ATPase"/>
</dbReference>
<evidence type="ECO:0000256" key="3">
    <source>
        <dbReference type="ARBA" id="ARBA00022692"/>
    </source>
</evidence>
<dbReference type="PROSITE" id="PS50893">
    <property type="entry name" value="ABC_TRANSPORTER_2"/>
    <property type="match status" value="1"/>
</dbReference>
<dbReference type="GO" id="GO:0140359">
    <property type="term" value="F:ABC-type transporter activity"/>
    <property type="evidence" value="ECO:0007669"/>
    <property type="project" value="InterPro"/>
</dbReference>
<evidence type="ECO:0000256" key="6">
    <source>
        <dbReference type="ARBA" id="ARBA00022840"/>
    </source>
</evidence>
<organism evidence="13 14">
    <name type="scientific">Skeletonema marinoi</name>
    <dbReference type="NCBI Taxonomy" id="267567"/>
    <lineage>
        <taxon>Eukaryota</taxon>
        <taxon>Sar</taxon>
        <taxon>Stramenopiles</taxon>
        <taxon>Ochrophyta</taxon>
        <taxon>Bacillariophyta</taxon>
        <taxon>Coscinodiscophyceae</taxon>
        <taxon>Thalassiosirophycidae</taxon>
        <taxon>Thalassiosirales</taxon>
        <taxon>Skeletonemataceae</taxon>
        <taxon>Skeletonema</taxon>
        <taxon>Skeletonema marinoi-dohrnii complex</taxon>
    </lineage>
</organism>
<feature type="domain" description="ABC transmembrane type-1" evidence="12">
    <location>
        <begin position="186"/>
        <end position="452"/>
    </location>
</feature>
<evidence type="ECO:0000259" key="11">
    <source>
        <dbReference type="PROSITE" id="PS50893"/>
    </source>
</evidence>
<evidence type="ECO:0000256" key="1">
    <source>
        <dbReference type="ARBA" id="ARBA00004128"/>
    </source>
</evidence>
<keyword evidence="2" id="KW-0813">Transport</keyword>
<dbReference type="SUPFAM" id="SSF90123">
    <property type="entry name" value="ABC transporter transmembrane region"/>
    <property type="match status" value="1"/>
</dbReference>
<sequence>MLLGKSKGNKSGERNATVILVTNALQYLSHEMVDKIICLGDGRVQEVGTFSELSSDPKSRFSAFLKVLSETSIGAMDLSGDDVDYVPEDDAMSANLDLGGEPEVSKVIAPPPMSPKRKMSIQSVDDSAGGGNSDDQTGALMTDEFKEREKGAVDRLVYISWSKAAGGISVGVTILSMFAGVEGLQVLSKWWLTHWSQSGGANVVFFLGMYAVINFSAIFATFVRLLLFNFAGLRASKVMFEELLDAILHAPMAFFDTTPIGRIMNRFSKDMYTVDEQLVVSGRSYLGTMAQVLSTIVVVTSITPKFIFGLAPLLFFYVHQQNFFTMTYRELKRLDSVTRSPIYALLSETLDGVLTIRAFGAEENLNKRMINMVNVQQTAYRLTFAAQCWLSVRLEFCGTMLVFVACFVSIMQHGTRGGDELFAGLAGLSISFALSITQSLNWTVRMASDLEANMVAVERIQQYSQIPSEAPRLTEIDESLPSNWPVEGRIEFINSKLRYRPGLPLVLKGLNISIPAQAKVGVVGRTGAGKSTLMVALLRLVELDSGSIKIDGVDIRSVGLKTLRSKIAVIPQDPMLFSGSVRTNLDPFDEFDDDRLFEVLQHVGLYSSMVKNYSSNSLSSYYSGASSNVGGRTQPIKSLSETVTEGGTNFSVGQRQLMVIARAMLTGAQVVIMDEATASVDGETDARIQRVFREEFKNATCITVAHRLNTIMDSDLVLVMDDGRAAEFDTPSSLLSREGGLFKALVDASEEEG</sequence>
<dbReference type="PANTHER" id="PTHR24223">
    <property type="entry name" value="ATP-BINDING CASSETTE SUB-FAMILY C"/>
    <property type="match status" value="1"/>
</dbReference>
<evidence type="ECO:0000256" key="10">
    <source>
        <dbReference type="SAM" id="Phobius"/>
    </source>
</evidence>
<feature type="transmembrane region" description="Helical" evidence="10">
    <location>
        <begin position="292"/>
        <end position="318"/>
    </location>
</feature>
<evidence type="ECO:0000313" key="14">
    <source>
        <dbReference type="Proteomes" id="UP001224775"/>
    </source>
</evidence>
<protein>
    <submittedName>
        <fullName evidence="13">ABC transporter, ABC-C family</fullName>
    </submittedName>
</protein>
<evidence type="ECO:0000256" key="2">
    <source>
        <dbReference type="ARBA" id="ARBA00022448"/>
    </source>
</evidence>
<dbReference type="PROSITE" id="PS00211">
    <property type="entry name" value="ABC_TRANSPORTER_1"/>
    <property type="match status" value="1"/>
</dbReference>
<dbReference type="Gene3D" id="1.20.1560.10">
    <property type="entry name" value="ABC transporter type 1, transmembrane domain"/>
    <property type="match status" value="1"/>
</dbReference>
<evidence type="ECO:0000313" key="13">
    <source>
        <dbReference type="EMBL" id="KAK1734476.1"/>
    </source>
</evidence>
<dbReference type="CDD" id="cd03244">
    <property type="entry name" value="ABCC_MRP_domain2"/>
    <property type="match status" value="1"/>
</dbReference>
<evidence type="ECO:0000256" key="7">
    <source>
        <dbReference type="ARBA" id="ARBA00022989"/>
    </source>
</evidence>
<keyword evidence="6" id="KW-0067">ATP-binding</keyword>
<keyword evidence="5" id="KW-0547">Nucleotide-binding</keyword>
<name>A0AAD8XW84_9STRA</name>
<dbReference type="InterPro" id="IPR036640">
    <property type="entry name" value="ABC1_TM_sf"/>
</dbReference>
<dbReference type="CDD" id="cd18603">
    <property type="entry name" value="ABC_6TM_MRP1_2_3_6_D2_like"/>
    <property type="match status" value="1"/>
</dbReference>
<dbReference type="PROSITE" id="PS50929">
    <property type="entry name" value="ABC_TM1F"/>
    <property type="match status" value="1"/>
</dbReference>
<dbReference type="InterPro" id="IPR017871">
    <property type="entry name" value="ABC_transporter-like_CS"/>
</dbReference>
<dbReference type="GO" id="GO:0016887">
    <property type="term" value="F:ATP hydrolysis activity"/>
    <property type="evidence" value="ECO:0007669"/>
    <property type="project" value="InterPro"/>
</dbReference>
<comment type="subcellular location">
    <subcellularLocation>
        <location evidence="1">Vacuole membrane</location>
        <topology evidence="1">Multi-pass membrane protein</topology>
    </subcellularLocation>
</comment>
<dbReference type="InterPro" id="IPR011527">
    <property type="entry name" value="ABC1_TM_dom"/>
</dbReference>
<dbReference type="AlphaFoldDB" id="A0AAD8XW84"/>
<keyword evidence="7 10" id="KW-1133">Transmembrane helix</keyword>
<dbReference type="SUPFAM" id="SSF52540">
    <property type="entry name" value="P-loop containing nucleoside triphosphate hydrolases"/>
    <property type="match status" value="1"/>
</dbReference>
<evidence type="ECO:0000256" key="4">
    <source>
        <dbReference type="ARBA" id="ARBA00022737"/>
    </source>
</evidence>
<accession>A0AAD8XW84</accession>